<sequence>MLTSTWQMDLFIYQTVILVPIYIFVLLDVIISRNKYKNFKNPYYTLMISQGIADIATISIFSSLILARYFSYGNLFLFSLRPFMPIFYANSGPMLFTMRAVGVFLITAQRYLTVCRPHGTVNQNLNSCPPVLLIVIHWFIGTLIYFPALLHSDATFENENSLFIMTSKLHAQIFSVTVATSFFTIGFAIVLIQNSKIQEARLTLHVFILILFCIICFIFYLGEFVLSFDEDRTRLKAFRLWYPTVSGNFSFINPIMLITLNRDVKRRIRKIFCSGKWITPVCFSIILKKSPMSSLENFSEISEIQKTGMLTPTWQMDLFIFETFTLIPIYTFILLGILFSRNRHKTFQSPYYTLMISQGLADICTILIFSSLISARYFSFGNITIYSLSPFSAFAYTNSGPLMFTLRGVGVFLISTQRYLTVCKSHGILNYRLNNCPPLLLGLAHWLLALLIYLPALLNTDAHFENEITLLTIASRSHLQYTSITVMATYFFACLAVVFMYSQIAIVMIRARKVEHSVAIQKSPKKLKDARLTLHVFILIVFCFIAFFFYICEYILAFDADVTRVRAFRLYYPTVSGNLSFINPIMLLTLNKDVQSAFCCKFKPKPTTLSLIARNGKSTTGN</sequence>
<reference evidence="10 11" key="2">
    <citation type="journal article" date="2011" name="PLoS Genet.">
        <title>Caenorhabditis briggsae recombinant inbred line genotypes reveal inter-strain incompatibility and the evolution of recombination.</title>
        <authorList>
            <person name="Ross J.A."/>
            <person name="Koboldt D.C."/>
            <person name="Staisch J.E."/>
            <person name="Chamberlin H.M."/>
            <person name="Gupta B.P."/>
            <person name="Miller R.D."/>
            <person name="Baird S.E."/>
            <person name="Haag E.S."/>
        </authorList>
    </citation>
    <scope>NUCLEOTIDE SEQUENCE [LARGE SCALE GENOMIC DNA]</scope>
    <source>
        <strain evidence="10 11">AF16</strain>
    </source>
</reference>
<feature type="transmembrane region" description="Helical" evidence="8">
    <location>
        <begin position="169"/>
        <end position="192"/>
    </location>
</feature>
<dbReference type="HOGENOM" id="CLU_439569_0_0_1"/>
<dbReference type="WormBase" id="CBG22813">
    <property type="protein sequence ID" value="CBP26302"/>
    <property type="gene ID" value="WBGene00041284"/>
    <property type="gene designation" value="Cbr-srv-34"/>
</dbReference>
<feature type="transmembrane region" description="Helical" evidence="8">
    <location>
        <begin position="393"/>
        <end position="415"/>
    </location>
</feature>
<dbReference type="PROSITE" id="PS50262">
    <property type="entry name" value="G_PROTEIN_RECEP_F1_2"/>
    <property type="match status" value="2"/>
</dbReference>
<feature type="transmembrane region" description="Helical" evidence="8">
    <location>
        <begin position="487"/>
        <end position="511"/>
    </location>
</feature>
<comment type="subcellular location">
    <subcellularLocation>
        <location evidence="1">Membrane</location>
        <topology evidence="1">Multi-pass membrane protein</topology>
    </subcellularLocation>
</comment>
<dbReference type="InterPro" id="IPR017452">
    <property type="entry name" value="GPCR_Rhodpsn_7TM"/>
</dbReference>
<keyword evidence="4" id="KW-0297">G-protein coupled receptor</keyword>
<dbReference type="SUPFAM" id="SSF81321">
    <property type="entry name" value="Family A G protein-coupled receptor-like"/>
    <property type="match status" value="2"/>
</dbReference>
<evidence type="ECO:0000256" key="2">
    <source>
        <dbReference type="ARBA" id="ARBA00022692"/>
    </source>
</evidence>
<proteinExistence type="predicted"/>
<evidence type="ECO:0000313" key="11">
    <source>
        <dbReference type="Proteomes" id="UP000008549"/>
    </source>
</evidence>
<feature type="transmembrane region" description="Helical" evidence="8">
    <location>
        <begin position="271"/>
        <end position="287"/>
    </location>
</feature>
<keyword evidence="5 8" id="KW-0472">Membrane</keyword>
<feature type="transmembrane region" description="Helical" evidence="8">
    <location>
        <begin position="12"/>
        <end position="31"/>
    </location>
</feature>
<evidence type="ECO:0000256" key="7">
    <source>
        <dbReference type="ARBA" id="ARBA00023224"/>
    </source>
</evidence>
<evidence type="ECO:0000256" key="3">
    <source>
        <dbReference type="ARBA" id="ARBA00022989"/>
    </source>
</evidence>
<evidence type="ECO:0000256" key="6">
    <source>
        <dbReference type="ARBA" id="ARBA00023170"/>
    </source>
</evidence>
<dbReference type="Proteomes" id="UP000008549">
    <property type="component" value="Unassembled WGS sequence"/>
</dbReference>
<feature type="transmembrane region" description="Helical" evidence="8">
    <location>
        <begin position="351"/>
        <end position="373"/>
    </location>
</feature>
<dbReference type="OMA" id="CEYILAF"/>
<reference evidence="10 11" key="1">
    <citation type="journal article" date="2003" name="PLoS Biol.">
        <title>The genome sequence of Caenorhabditis briggsae: a platform for comparative genomics.</title>
        <authorList>
            <person name="Stein L.D."/>
            <person name="Bao Z."/>
            <person name="Blasiar D."/>
            <person name="Blumenthal T."/>
            <person name="Brent M.R."/>
            <person name="Chen N."/>
            <person name="Chinwalla A."/>
            <person name="Clarke L."/>
            <person name="Clee C."/>
            <person name="Coghlan A."/>
            <person name="Coulson A."/>
            <person name="D'Eustachio P."/>
            <person name="Fitch D.H."/>
            <person name="Fulton L.A."/>
            <person name="Fulton R.E."/>
            <person name="Griffiths-Jones S."/>
            <person name="Harris T.W."/>
            <person name="Hillier L.W."/>
            <person name="Kamath R."/>
            <person name="Kuwabara P.E."/>
            <person name="Mardis E.R."/>
            <person name="Marra M.A."/>
            <person name="Miner T.L."/>
            <person name="Minx P."/>
            <person name="Mullikin J.C."/>
            <person name="Plumb R.W."/>
            <person name="Rogers J."/>
            <person name="Schein J.E."/>
            <person name="Sohrmann M."/>
            <person name="Spieth J."/>
            <person name="Stajich J.E."/>
            <person name="Wei C."/>
            <person name="Willey D."/>
            <person name="Wilson R.K."/>
            <person name="Durbin R."/>
            <person name="Waterston R.H."/>
        </authorList>
    </citation>
    <scope>NUCLEOTIDE SEQUENCE [LARGE SCALE GENOMIC DNA]</scope>
    <source>
        <strain evidence="10 11">AF16</strain>
    </source>
</reference>
<keyword evidence="2 8" id="KW-0812">Transmembrane</keyword>
<feature type="transmembrane region" description="Helical" evidence="8">
    <location>
        <begin position="240"/>
        <end position="259"/>
    </location>
</feature>
<evidence type="ECO:0000313" key="12">
    <source>
        <dbReference type="WormBase" id="CBG22813"/>
    </source>
</evidence>
<feature type="transmembrane region" description="Helical" evidence="8">
    <location>
        <begin position="318"/>
        <end position="339"/>
    </location>
</feature>
<keyword evidence="6" id="KW-0675">Receptor</keyword>
<dbReference type="Pfam" id="PF10323">
    <property type="entry name" value="7TM_GPCR_Srv"/>
    <property type="match status" value="2"/>
</dbReference>
<evidence type="ECO:0000259" key="9">
    <source>
        <dbReference type="PROSITE" id="PS50262"/>
    </source>
</evidence>
<dbReference type="InParanoid" id="A8Y345"/>
<evidence type="ECO:0000256" key="8">
    <source>
        <dbReference type="SAM" id="Phobius"/>
    </source>
</evidence>
<gene>
    <name evidence="12" type="primary">srv-34</name>
    <name evidence="10" type="synonym">Cbr-srv-34</name>
    <name evidence="12" type="ORF">CBG22813</name>
    <name evidence="10" type="ORF">CBG_22813</name>
</gene>
<feature type="domain" description="G-protein coupled receptors family 1 profile" evidence="9">
    <location>
        <begin position="23"/>
        <end position="257"/>
    </location>
</feature>
<dbReference type="AlphaFoldDB" id="A8Y345"/>
<feature type="transmembrane region" description="Helical" evidence="8">
    <location>
        <begin position="86"/>
        <end position="108"/>
    </location>
</feature>
<dbReference type="GO" id="GO:0008188">
    <property type="term" value="F:neuropeptide receptor activity"/>
    <property type="evidence" value="ECO:0000318"/>
    <property type="project" value="GO_Central"/>
</dbReference>
<feature type="transmembrane region" description="Helical" evidence="8">
    <location>
        <begin position="570"/>
        <end position="588"/>
    </location>
</feature>
<feature type="transmembrane region" description="Helical" evidence="8">
    <location>
        <begin position="43"/>
        <end position="66"/>
    </location>
</feature>
<accession>A8Y345</accession>
<dbReference type="InterPro" id="IPR019426">
    <property type="entry name" value="7TM_GPCR_serpentine_rcpt_Srv"/>
</dbReference>
<feature type="domain" description="G-protein coupled receptors family 1 profile" evidence="9">
    <location>
        <begin position="330"/>
        <end position="587"/>
    </location>
</feature>
<keyword evidence="11" id="KW-1185">Reference proteome</keyword>
<evidence type="ECO:0000313" key="10">
    <source>
        <dbReference type="EMBL" id="CAP39314.2"/>
    </source>
</evidence>
<dbReference type="EMBL" id="HE600994">
    <property type="protein sequence ID" value="CAP39314.2"/>
    <property type="molecule type" value="Genomic_DNA"/>
</dbReference>
<evidence type="ECO:0000256" key="5">
    <source>
        <dbReference type="ARBA" id="ARBA00023136"/>
    </source>
</evidence>
<dbReference type="eggNOG" id="ENOG502TH0A">
    <property type="taxonomic scope" value="Eukaryota"/>
</dbReference>
<evidence type="ECO:0000256" key="1">
    <source>
        <dbReference type="ARBA" id="ARBA00004141"/>
    </source>
</evidence>
<keyword evidence="3 8" id="KW-1133">Transmembrane helix</keyword>
<feature type="transmembrane region" description="Helical" evidence="8">
    <location>
        <begin position="129"/>
        <end position="149"/>
    </location>
</feature>
<evidence type="ECO:0000256" key="4">
    <source>
        <dbReference type="ARBA" id="ARBA00023040"/>
    </source>
</evidence>
<feature type="transmembrane region" description="Helical" evidence="8">
    <location>
        <begin position="436"/>
        <end position="456"/>
    </location>
</feature>
<dbReference type="GO" id="GO:0007218">
    <property type="term" value="P:neuropeptide signaling pathway"/>
    <property type="evidence" value="ECO:0000318"/>
    <property type="project" value="GO_Central"/>
</dbReference>
<dbReference type="PANTHER" id="PTHR24238">
    <property type="entry name" value="G-PROTEIN COUPLED RECEPTOR"/>
    <property type="match status" value="1"/>
</dbReference>
<protein>
    <submittedName>
        <fullName evidence="10">Protein CBR-SRV-34</fullName>
    </submittedName>
</protein>
<dbReference type="GO" id="GO:0005886">
    <property type="term" value="C:plasma membrane"/>
    <property type="evidence" value="ECO:0000318"/>
    <property type="project" value="GO_Central"/>
</dbReference>
<organism evidence="10 11">
    <name type="scientific">Caenorhabditis briggsae</name>
    <dbReference type="NCBI Taxonomy" id="6238"/>
    <lineage>
        <taxon>Eukaryota</taxon>
        <taxon>Metazoa</taxon>
        <taxon>Ecdysozoa</taxon>
        <taxon>Nematoda</taxon>
        <taxon>Chromadorea</taxon>
        <taxon>Rhabditida</taxon>
        <taxon>Rhabditina</taxon>
        <taxon>Rhabditomorpha</taxon>
        <taxon>Rhabditoidea</taxon>
        <taxon>Rhabditidae</taxon>
        <taxon>Peloderinae</taxon>
        <taxon>Caenorhabditis</taxon>
    </lineage>
</organism>
<name>A8Y345_CAEBR</name>
<keyword evidence="7" id="KW-0807">Transducer</keyword>
<feature type="transmembrane region" description="Helical" evidence="8">
    <location>
        <begin position="532"/>
        <end position="558"/>
    </location>
</feature>
<dbReference type="Gene3D" id="1.20.1070.10">
    <property type="entry name" value="Rhodopsin 7-helix transmembrane proteins"/>
    <property type="match status" value="2"/>
</dbReference>
<dbReference type="PANTHER" id="PTHR24238:SF26">
    <property type="entry name" value="G-PROTEIN COUPLED RECEPTORS FAMILY 1 PROFILE DOMAIN-CONTAINING PROTEIN"/>
    <property type="match status" value="1"/>
</dbReference>
<feature type="transmembrane region" description="Helical" evidence="8">
    <location>
        <begin position="204"/>
        <end position="228"/>
    </location>
</feature>